<sequence>MPASLVGSSSLMFQLPVDPTHQAAKKTAESGNSPERSADDCCHDASRTTLFVGSRRIHMRIHCSTLPGRSPTTERDSMSGQLMHAISLRPRNFDLSTAGNEL</sequence>
<dbReference type="EMBL" id="DS990641">
    <property type="protein sequence ID" value="EGC48478.1"/>
    <property type="molecule type" value="Genomic_DNA"/>
</dbReference>
<feature type="compositionally biased region" description="Polar residues" evidence="1">
    <location>
        <begin position="1"/>
        <end position="12"/>
    </location>
</feature>
<accession>F0URF1</accession>
<protein>
    <submittedName>
        <fullName evidence="2">Predicted protein</fullName>
    </submittedName>
</protein>
<gene>
    <name evidence="2" type="ORF">HCEG_07693</name>
</gene>
<dbReference type="HOGENOM" id="CLU_2276640_0_0_1"/>
<reference evidence="3" key="1">
    <citation type="submission" date="2008-07" db="EMBL/GenBank/DDBJ databases">
        <title>Annotation of Ajellomyces capsulatus strain H88.</title>
        <authorList>
            <person name="Champion M."/>
            <person name="Cuomo C."/>
            <person name="Ma L.-J."/>
            <person name="Henn M.R."/>
            <person name="Sil A."/>
            <person name="Goldman B."/>
            <person name="Young S.K."/>
            <person name="Kodira C.D."/>
            <person name="Zeng Q."/>
            <person name="Koehrsen M."/>
            <person name="Alvarado L."/>
            <person name="Berlin A."/>
            <person name="Borenstein D."/>
            <person name="Chen Z."/>
            <person name="Engels R."/>
            <person name="Freedman E."/>
            <person name="Gellesch M."/>
            <person name="Goldberg J."/>
            <person name="Griggs A."/>
            <person name="Gujja S."/>
            <person name="Heiman D."/>
            <person name="Hepburn T."/>
            <person name="Howarth C."/>
            <person name="Jen D."/>
            <person name="Larson L."/>
            <person name="Lewis B."/>
            <person name="Mehta T."/>
            <person name="Park D."/>
            <person name="Pearson M."/>
            <person name="Roberts A."/>
            <person name="Saif S."/>
            <person name="Shea T."/>
            <person name="Shenoy N."/>
            <person name="Sisk P."/>
            <person name="Stolte C."/>
            <person name="Sykes S."/>
            <person name="Walk T."/>
            <person name="White J."/>
            <person name="Yandava C."/>
            <person name="Klein B."/>
            <person name="McEwen J.G."/>
            <person name="Puccia R."/>
            <person name="Goldman G.H."/>
            <person name="Felipe M.S."/>
            <person name="Nino-Vega G."/>
            <person name="San-Blas G."/>
            <person name="Taylor J."/>
            <person name="Mendoza L."/>
            <person name="Galagan J."/>
            <person name="Nusbaum C."/>
            <person name="Birren B."/>
        </authorList>
    </citation>
    <scope>NUCLEOTIDE SEQUENCE [LARGE SCALE GENOMIC DNA]</scope>
    <source>
        <strain evidence="3">H88</strain>
    </source>
</reference>
<name>F0URF1_AJEC8</name>
<evidence type="ECO:0000256" key="1">
    <source>
        <dbReference type="SAM" id="MobiDB-lite"/>
    </source>
</evidence>
<organism evidence="3">
    <name type="scientific">Ajellomyces capsulatus (strain H88)</name>
    <name type="common">Darling's disease fungus</name>
    <name type="synonym">Histoplasma capsulatum</name>
    <dbReference type="NCBI Taxonomy" id="544711"/>
    <lineage>
        <taxon>Eukaryota</taxon>
        <taxon>Fungi</taxon>
        <taxon>Dikarya</taxon>
        <taxon>Ascomycota</taxon>
        <taxon>Pezizomycotina</taxon>
        <taxon>Eurotiomycetes</taxon>
        <taxon>Eurotiomycetidae</taxon>
        <taxon>Onygenales</taxon>
        <taxon>Ajellomycetaceae</taxon>
        <taxon>Histoplasma</taxon>
    </lineage>
</organism>
<evidence type="ECO:0000313" key="3">
    <source>
        <dbReference type="Proteomes" id="UP000008142"/>
    </source>
</evidence>
<dbReference type="AlphaFoldDB" id="F0URF1"/>
<proteinExistence type="predicted"/>
<feature type="region of interest" description="Disordered" evidence="1">
    <location>
        <begin position="1"/>
        <end position="41"/>
    </location>
</feature>
<dbReference type="Proteomes" id="UP000008142">
    <property type="component" value="Unassembled WGS sequence"/>
</dbReference>
<evidence type="ECO:0000313" key="2">
    <source>
        <dbReference type="EMBL" id="EGC48478.1"/>
    </source>
</evidence>